<dbReference type="GO" id="GO:0000977">
    <property type="term" value="F:RNA polymerase II transcription regulatory region sequence-specific DNA binding"/>
    <property type="evidence" value="ECO:0007669"/>
    <property type="project" value="InterPro"/>
</dbReference>
<evidence type="ECO:0000256" key="3">
    <source>
        <dbReference type="ARBA" id="ARBA00023125"/>
    </source>
</evidence>
<keyword evidence="2" id="KW-0805">Transcription regulation</keyword>
<dbReference type="AlphaFoldDB" id="A0A7N0T158"/>
<dbReference type="InterPro" id="IPR002487">
    <property type="entry name" value="TF_Kbox"/>
</dbReference>
<evidence type="ECO:0000256" key="5">
    <source>
        <dbReference type="ARBA" id="ARBA00023242"/>
    </source>
</evidence>
<name>A0A7N0T158_KALFE</name>
<dbReference type="InterPro" id="IPR033896">
    <property type="entry name" value="MEF2-like_N"/>
</dbReference>
<protein>
    <submittedName>
        <fullName evidence="8">Uncharacterized protein</fullName>
    </submittedName>
</protein>
<keyword evidence="5" id="KW-0539">Nucleus</keyword>
<dbReference type="SUPFAM" id="SSF55455">
    <property type="entry name" value="SRF-like"/>
    <property type="match status" value="1"/>
</dbReference>
<dbReference type="GO" id="GO:0003700">
    <property type="term" value="F:DNA-binding transcription factor activity"/>
    <property type="evidence" value="ECO:0007669"/>
    <property type="project" value="InterPro"/>
</dbReference>
<dbReference type="EnsemblPlants" id="Kaladp0017s0022.1.v1.1">
    <property type="protein sequence ID" value="Kaladp0017s0022.1.v1.1"/>
    <property type="gene ID" value="Kaladp0017s0022.v1.1"/>
</dbReference>
<evidence type="ECO:0000313" key="9">
    <source>
        <dbReference type="Proteomes" id="UP000594263"/>
    </source>
</evidence>
<evidence type="ECO:0000256" key="4">
    <source>
        <dbReference type="ARBA" id="ARBA00023163"/>
    </source>
</evidence>
<proteinExistence type="predicted"/>
<dbReference type="PRINTS" id="PR00404">
    <property type="entry name" value="MADSDOMAIN"/>
</dbReference>
<dbReference type="PROSITE" id="PS51297">
    <property type="entry name" value="K_BOX"/>
    <property type="match status" value="1"/>
</dbReference>
<dbReference type="SMART" id="SM00432">
    <property type="entry name" value="MADS"/>
    <property type="match status" value="1"/>
</dbReference>
<evidence type="ECO:0000259" key="7">
    <source>
        <dbReference type="PROSITE" id="PS51297"/>
    </source>
</evidence>
<dbReference type="Gene3D" id="3.40.1810.10">
    <property type="entry name" value="Transcription factor, MADS-box"/>
    <property type="match status" value="1"/>
</dbReference>
<dbReference type="InterPro" id="IPR036879">
    <property type="entry name" value="TF_MADSbox_sf"/>
</dbReference>
<feature type="domain" description="MADS-box" evidence="6">
    <location>
        <begin position="1"/>
        <end position="61"/>
    </location>
</feature>
<dbReference type="PANTHER" id="PTHR48019">
    <property type="entry name" value="SERUM RESPONSE FACTOR HOMOLOG"/>
    <property type="match status" value="1"/>
</dbReference>
<dbReference type="InterPro" id="IPR002100">
    <property type="entry name" value="TF_MADSbox"/>
</dbReference>
<dbReference type="CDD" id="cd00265">
    <property type="entry name" value="MADS_MEF2_like"/>
    <property type="match status" value="1"/>
</dbReference>
<dbReference type="Pfam" id="PF00319">
    <property type="entry name" value="SRF-TF"/>
    <property type="match status" value="1"/>
</dbReference>
<feature type="domain" description="K-box" evidence="7">
    <location>
        <begin position="94"/>
        <end position="184"/>
    </location>
</feature>
<keyword evidence="9" id="KW-1185">Reference proteome</keyword>
<accession>A0A7N0T158</accession>
<keyword evidence="3" id="KW-0238">DNA-binding</keyword>
<evidence type="ECO:0000313" key="8">
    <source>
        <dbReference type="EnsemblPlants" id="Kaladp0017s0022.1.v1.1"/>
    </source>
</evidence>
<evidence type="ECO:0000256" key="2">
    <source>
        <dbReference type="ARBA" id="ARBA00023015"/>
    </source>
</evidence>
<dbReference type="FunFam" id="3.40.1810.10:FF:000003">
    <property type="entry name" value="MADS-box transcription factor MADS-MC"/>
    <property type="match status" value="1"/>
</dbReference>
<evidence type="ECO:0000259" key="6">
    <source>
        <dbReference type="PROSITE" id="PS50066"/>
    </source>
</evidence>
<sequence length="257" mass="30334">MGRRRVELKRIENKINRKVTFSKRRTGLVKKAHEISVLCDAEVALIIFSGDGKLFEYSTDSCMEKILERYERYSYAERQHYQQMGASDLQQNPQEIKSMEYNKLKSRLELLQRNHRHYLGEDVDTLSMGELQNLEHQLHASLKRIRERKNHLMHESISELQKKERVMQEQNNMLTRKEKEMEKTLMVRQEEVHQWEHQHQHNHGTASSSSFHLGQPVPCLNTGHTTYQVEADGMMSQNELELTLEPVYSYHLGLFAA</sequence>
<dbReference type="InterPro" id="IPR050142">
    <property type="entry name" value="MADS-box/MEF2_TF"/>
</dbReference>
<keyword evidence="4" id="KW-0804">Transcription</keyword>
<dbReference type="OMA" id="SHEYFIW"/>
<organism evidence="8 9">
    <name type="scientific">Kalanchoe fedtschenkoi</name>
    <name type="common">Lavender scallops</name>
    <name type="synonym">South American air plant</name>
    <dbReference type="NCBI Taxonomy" id="63787"/>
    <lineage>
        <taxon>Eukaryota</taxon>
        <taxon>Viridiplantae</taxon>
        <taxon>Streptophyta</taxon>
        <taxon>Embryophyta</taxon>
        <taxon>Tracheophyta</taxon>
        <taxon>Spermatophyta</taxon>
        <taxon>Magnoliopsida</taxon>
        <taxon>eudicotyledons</taxon>
        <taxon>Gunneridae</taxon>
        <taxon>Pentapetalae</taxon>
        <taxon>Saxifragales</taxon>
        <taxon>Crassulaceae</taxon>
        <taxon>Kalanchoe</taxon>
    </lineage>
</organism>
<reference evidence="8" key="1">
    <citation type="submission" date="2021-01" db="UniProtKB">
        <authorList>
            <consortium name="EnsemblPlants"/>
        </authorList>
    </citation>
    <scope>IDENTIFICATION</scope>
</reference>
<dbReference type="GO" id="GO:0045944">
    <property type="term" value="P:positive regulation of transcription by RNA polymerase II"/>
    <property type="evidence" value="ECO:0007669"/>
    <property type="project" value="InterPro"/>
</dbReference>
<dbReference type="Proteomes" id="UP000594263">
    <property type="component" value="Unplaced"/>
</dbReference>
<dbReference type="Pfam" id="PF01486">
    <property type="entry name" value="K-box"/>
    <property type="match status" value="1"/>
</dbReference>
<dbReference type="GO" id="GO:0005634">
    <property type="term" value="C:nucleus"/>
    <property type="evidence" value="ECO:0007669"/>
    <property type="project" value="UniProtKB-SubCell"/>
</dbReference>
<comment type="subcellular location">
    <subcellularLocation>
        <location evidence="1">Nucleus</location>
    </subcellularLocation>
</comment>
<dbReference type="PROSITE" id="PS00350">
    <property type="entry name" value="MADS_BOX_1"/>
    <property type="match status" value="1"/>
</dbReference>
<dbReference type="Gramene" id="Kaladp0017s0022.1.v1.1">
    <property type="protein sequence ID" value="Kaladp0017s0022.1.v1.1"/>
    <property type="gene ID" value="Kaladp0017s0022.v1.1"/>
</dbReference>
<dbReference type="GO" id="GO:0046983">
    <property type="term" value="F:protein dimerization activity"/>
    <property type="evidence" value="ECO:0007669"/>
    <property type="project" value="InterPro"/>
</dbReference>
<dbReference type="PROSITE" id="PS50066">
    <property type="entry name" value="MADS_BOX_2"/>
    <property type="match status" value="1"/>
</dbReference>
<evidence type="ECO:0000256" key="1">
    <source>
        <dbReference type="ARBA" id="ARBA00004123"/>
    </source>
</evidence>